<evidence type="ECO:0000256" key="1">
    <source>
        <dbReference type="SAM" id="Phobius"/>
    </source>
</evidence>
<protein>
    <submittedName>
        <fullName evidence="3">Uncharacterized protein LOC109718195 isoform X1</fullName>
    </submittedName>
</protein>
<sequence>MNKSFEPDMLNSSAYQRLRAESPNEFEPKTVFFYREGQDIAIDWQNSFCLKAAVVYHAITRIHVNPQATPKASWLLLQIAKNCRDLAAAAASTAPAATASASTSTSPAKPDEINEEFIRNLPAEEKEFVDGVYLVVGFLPTLKSAVGGKWDREKTSEFYLSMRNHEIVTDIIKIGNQIPLNCIVSVGKHVEEAIKKAKDAFQKLPNADKQKLSDTDKQNDKQKLLSAIDEYKLSFPKDKFHEVLYLFCWYYSPFYYKAAPDAQENVDLLSKVAAEKSNLLECVHEYVMHAWGKQISGDAEGSGYVYSTPTAKRLRRAGVRFTAVDAERSAAFQFTEPALKLPTLMFDFRAETVVKNLLALELLRGDYHKPLTRYFQFMNELVEDIGDIKVLRRAGVIRGGSKAGLEVLEMVKKIDRFATYPSTFAAIDNEIDKARQFHKKQMERFVVRHQPAVLWVSSVAAASVIATAVFASRRRARA</sequence>
<evidence type="ECO:0000313" key="3">
    <source>
        <dbReference type="RefSeq" id="XP_020099860.1"/>
    </source>
</evidence>
<dbReference type="RefSeq" id="XP_020099860.1">
    <property type="nucleotide sequence ID" value="XM_020244271.1"/>
</dbReference>
<proteinExistence type="predicted"/>
<keyword evidence="1" id="KW-1133">Transmembrane helix</keyword>
<dbReference type="InterPro" id="IPR004158">
    <property type="entry name" value="DUF247_pln"/>
</dbReference>
<dbReference type="Pfam" id="PF03140">
    <property type="entry name" value="DUF247"/>
    <property type="match status" value="1"/>
</dbReference>
<accession>A0A6P5G3J0</accession>
<reference evidence="3" key="2">
    <citation type="submission" date="2025-08" db="UniProtKB">
        <authorList>
            <consortium name="RefSeq"/>
        </authorList>
    </citation>
    <scope>IDENTIFICATION</scope>
    <source>
        <tissue evidence="3">Leaf</tissue>
    </source>
</reference>
<dbReference type="Proteomes" id="UP000515123">
    <property type="component" value="Linkage group 12"/>
</dbReference>
<dbReference type="AlphaFoldDB" id="A0A6P5G3J0"/>
<dbReference type="OrthoDB" id="781027at2759"/>
<dbReference type="PANTHER" id="PTHR31549:SF24">
    <property type="entry name" value="OS06G0160600 PROTEIN"/>
    <property type="match status" value="1"/>
</dbReference>
<evidence type="ECO:0000313" key="2">
    <source>
        <dbReference type="Proteomes" id="UP000515123"/>
    </source>
</evidence>
<organism evidence="2 3">
    <name type="scientific">Ananas comosus</name>
    <name type="common">Pineapple</name>
    <name type="synonym">Ananas ananas</name>
    <dbReference type="NCBI Taxonomy" id="4615"/>
    <lineage>
        <taxon>Eukaryota</taxon>
        <taxon>Viridiplantae</taxon>
        <taxon>Streptophyta</taxon>
        <taxon>Embryophyta</taxon>
        <taxon>Tracheophyta</taxon>
        <taxon>Spermatophyta</taxon>
        <taxon>Magnoliopsida</taxon>
        <taxon>Liliopsida</taxon>
        <taxon>Poales</taxon>
        <taxon>Bromeliaceae</taxon>
        <taxon>Bromelioideae</taxon>
        <taxon>Ananas</taxon>
    </lineage>
</organism>
<feature type="transmembrane region" description="Helical" evidence="1">
    <location>
        <begin position="452"/>
        <end position="471"/>
    </location>
</feature>
<keyword evidence="2" id="KW-1185">Reference proteome</keyword>
<gene>
    <name evidence="3" type="primary">LOC109718195</name>
</gene>
<keyword evidence="1" id="KW-0812">Transmembrane</keyword>
<name>A0A6P5G3J0_ANACO</name>
<reference evidence="2" key="1">
    <citation type="journal article" date="2015" name="Nat. Genet.">
        <title>The pineapple genome and the evolution of CAM photosynthesis.</title>
        <authorList>
            <person name="Ming R."/>
            <person name="VanBuren R."/>
            <person name="Wai C.M."/>
            <person name="Tang H."/>
            <person name="Schatz M.C."/>
            <person name="Bowers J.E."/>
            <person name="Lyons E."/>
            <person name="Wang M.L."/>
            <person name="Chen J."/>
            <person name="Biggers E."/>
            <person name="Zhang J."/>
            <person name="Huang L."/>
            <person name="Zhang L."/>
            <person name="Miao W."/>
            <person name="Zhang J."/>
            <person name="Ye Z."/>
            <person name="Miao C."/>
            <person name="Lin Z."/>
            <person name="Wang H."/>
            <person name="Zhou H."/>
            <person name="Yim W.C."/>
            <person name="Priest H.D."/>
            <person name="Zheng C."/>
            <person name="Woodhouse M."/>
            <person name="Edger P.P."/>
            <person name="Guyot R."/>
            <person name="Guo H.B."/>
            <person name="Guo H."/>
            <person name="Zheng G."/>
            <person name="Singh R."/>
            <person name="Sharma A."/>
            <person name="Min X."/>
            <person name="Zheng Y."/>
            <person name="Lee H."/>
            <person name="Gurtowski J."/>
            <person name="Sedlazeck F.J."/>
            <person name="Harkess A."/>
            <person name="McKain M.R."/>
            <person name="Liao Z."/>
            <person name="Fang J."/>
            <person name="Liu J."/>
            <person name="Zhang X."/>
            <person name="Zhang Q."/>
            <person name="Hu W."/>
            <person name="Qin Y."/>
            <person name="Wang K."/>
            <person name="Chen L.Y."/>
            <person name="Shirley N."/>
            <person name="Lin Y.R."/>
            <person name="Liu L.Y."/>
            <person name="Hernandez A.G."/>
            <person name="Wright C.L."/>
            <person name="Bulone V."/>
            <person name="Tuskan G.A."/>
            <person name="Heath K."/>
            <person name="Zee F."/>
            <person name="Moore P.H."/>
            <person name="Sunkar R."/>
            <person name="Leebens-Mack J.H."/>
            <person name="Mockler T."/>
            <person name="Bennetzen J.L."/>
            <person name="Freeling M."/>
            <person name="Sankoff D."/>
            <person name="Paterson A.H."/>
            <person name="Zhu X."/>
            <person name="Yang X."/>
            <person name="Smith J.A."/>
            <person name="Cushman J.C."/>
            <person name="Paull R.E."/>
            <person name="Yu Q."/>
        </authorList>
    </citation>
    <scope>NUCLEOTIDE SEQUENCE [LARGE SCALE GENOMIC DNA]</scope>
    <source>
        <strain evidence="2">cv. F153</strain>
    </source>
</reference>
<dbReference type="GeneID" id="109718195"/>
<dbReference type="PANTHER" id="PTHR31549">
    <property type="entry name" value="PROTEIN, PUTATIVE (DUF247)-RELATED-RELATED"/>
    <property type="match status" value="1"/>
</dbReference>
<keyword evidence="1" id="KW-0472">Membrane</keyword>